<feature type="compositionally biased region" description="Gly residues" evidence="1">
    <location>
        <begin position="101"/>
        <end position="113"/>
    </location>
</feature>
<reference evidence="3 4" key="1">
    <citation type="submission" date="2019-04" db="EMBL/GenBank/DDBJ databases">
        <title>Friends and foes A comparative genomics studyof 23 Aspergillus species from section Flavi.</title>
        <authorList>
            <consortium name="DOE Joint Genome Institute"/>
            <person name="Kjaerbolling I."/>
            <person name="Vesth T."/>
            <person name="Frisvad J.C."/>
            <person name="Nybo J.L."/>
            <person name="Theobald S."/>
            <person name="Kildgaard S."/>
            <person name="Isbrandt T."/>
            <person name="Kuo A."/>
            <person name="Sato A."/>
            <person name="Lyhne E.K."/>
            <person name="Kogle M.E."/>
            <person name="Wiebenga A."/>
            <person name="Kun R.S."/>
            <person name="Lubbers R.J."/>
            <person name="Makela M.R."/>
            <person name="Barry K."/>
            <person name="Chovatia M."/>
            <person name="Clum A."/>
            <person name="Daum C."/>
            <person name="Haridas S."/>
            <person name="He G."/>
            <person name="LaButti K."/>
            <person name="Lipzen A."/>
            <person name="Mondo S."/>
            <person name="Riley R."/>
            <person name="Salamov A."/>
            <person name="Simmons B.A."/>
            <person name="Magnuson J.K."/>
            <person name="Henrissat B."/>
            <person name="Mortensen U.H."/>
            <person name="Larsen T.O."/>
            <person name="Devries R.P."/>
            <person name="Grigoriev I.V."/>
            <person name="Machida M."/>
            <person name="Baker S.E."/>
            <person name="Andersen M.R."/>
        </authorList>
    </citation>
    <scope>NUCLEOTIDE SEQUENCE [LARGE SCALE GENOMIC DNA]</scope>
    <source>
        <strain evidence="3 4">IBT 29228</strain>
    </source>
</reference>
<keyword evidence="4" id="KW-1185">Reference proteome</keyword>
<feature type="compositionally biased region" description="Gly residues" evidence="1">
    <location>
        <begin position="169"/>
        <end position="187"/>
    </location>
</feature>
<sequence length="187" mass="17437">MKVATLISLLSATGLVIAAPTRNDPAGALIARDPPVSTSGGAPTDKSAGGEQVGGEQAGGKQAGGKQAGGEHASGGQDSDLLSSLSGIIPGLSRRENPSGNGDGGGKASGGPLDGILSGKGSELGGVGPEAVKKLPTGGLNGGNISPGLGRRDPADLPGLGDLGSTAGKLGGLNGLVGGAGGARGGH</sequence>
<feature type="region of interest" description="Disordered" evidence="1">
    <location>
        <begin position="24"/>
        <end position="187"/>
    </location>
</feature>
<feature type="compositionally biased region" description="Low complexity" evidence="1">
    <location>
        <begin position="70"/>
        <end position="92"/>
    </location>
</feature>
<feature type="compositionally biased region" description="Gly residues" evidence="1">
    <location>
        <begin position="51"/>
        <end position="68"/>
    </location>
</feature>
<dbReference type="AlphaFoldDB" id="A0A5N7AVZ0"/>
<evidence type="ECO:0000313" key="3">
    <source>
        <dbReference type="EMBL" id="KAE8372960.1"/>
    </source>
</evidence>
<feature type="signal peptide" evidence="2">
    <location>
        <begin position="1"/>
        <end position="18"/>
    </location>
</feature>
<evidence type="ECO:0000256" key="2">
    <source>
        <dbReference type="SAM" id="SignalP"/>
    </source>
</evidence>
<feature type="chain" id="PRO_5024865373" evidence="2">
    <location>
        <begin position="19"/>
        <end position="187"/>
    </location>
</feature>
<protein>
    <submittedName>
        <fullName evidence="3">Uncharacterized protein</fullName>
    </submittedName>
</protein>
<keyword evidence="2" id="KW-0732">Signal</keyword>
<gene>
    <name evidence="3" type="ORF">BDV26DRAFT_273020</name>
</gene>
<accession>A0A5N7AVZ0</accession>
<organism evidence="3 4">
    <name type="scientific">Aspergillus bertholletiae</name>
    <dbReference type="NCBI Taxonomy" id="1226010"/>
    <lineage>
        <taxon>Eukaryota</taxon>
        <taxon>Fungi</taxon>
        <taxon>Dikarya</taxon>
        <taxon>Ascomycota</taxon>
        <taxon>Pezizomycotina</taxon>
        <taxon>Eurotiomycetes</taxon>
        <taxon>Eurotiomycetidae</taxon>
        <taxon>Eurotiales</taxon>
        <taxon>Aspergillaceae</taxon>
        <taxon>Aspergillus</taxon>
        <taxon>Aspergillus subgen. Circumdati</taxon>
    </lineage>
</organism>
<dbReference type="EMBL" id="ML736333">
    <property type="protein sequence ID" value="KAE8372960.1"/>
    <property type="molecule type" value="Genomic_DNA"/>
</dbReference>
<evidence type="ECO:0000256" key="1">
    <source>
        <dbReference type="SAM" id="MobiDB-lite"/>
    </source>
</evidence>
<proteinExistence type="predicted"/>
<name>A0A5N7AVZ0_9EURO</name>
<dbReference type="Proteomes" id="UP000326198">
    <property type="component" value="Unassembled WGS sequence"/>
</dbReference>
<evidence type="ECO:0000313" key="4">
    <source>
        <dbReference type="Proteomes" id="UP000326198"/>
    </source>
</evidence>